<dbReference type="Proteomes" id="UP000266743">
    <property type="component" value="Chromosome 8"/>
</dbReference>
<feature type="region of interest" description="Disordered" evidence="1">
    <location>
        <begin position="118"/>
        <end position="156"/>
    </location>
</feature>
<dbReference type="EMBL" id="QSBY01000008">
    <property type="protein sequence ID" value="RHW71151.1"/>
    <property type="molecule type" value="Genomic_DNA"/>
</dbReference>
<feature type="compositionally biased region" description="Basic and acidic residues" evidence="1">
    <location>
        <begin position="121"/>
        <end position="133"/>
    </location>
</feature>
<proteinExistence type="predicted"/>
<gene>
    <name evidence="2" type="ORF">DPX39_080011900</name>
</gene>
<dbReference type="AlphaFoldDB" id="A0A3L6L6F5"/>
<evidence type="ECO:0000256" key="1">
    <source>
        <dbReference type="SAM" id="MobiDB-lite"/>
    </source>
</evidence>
<accession>A0A3L6L6F5</accession>
<feature type="region of interest" description="Disordered" evidence="1">
    <location>
        <begin position="20"/>
        <end position="43"/>
    </location>
</feature>
<reference evidence="2" key="1">
    <citation type="submission" date="2018-09" db="EMBL/GenBank/DDBJ databases">
        <title>whole genome sequence of T. equiperdum IVM-t1 strain.</title>
        <authorList>
            <person name="Suganuma K."/>
        </authorList>
    </citation>
    <scope>NUCLEOTIDE SEQUENCE [LARGE SCALE GENOMIC DNA]</scope>
    <source>
        <strain evidence="2">IVM-t1</strain>
    </source>
</reference>
<sequence length="223" mass="23750">MVRTVVARLTIASPQNVFASGHTESKKDTSKKNKLSSPPTECAAHSKKVEVSYPVGSTTLQLTGAHFSLRGGPRSDNIDGNTRDGVVVLLQAHVGGELDSEARVFTVAAVALGGHQSMDGAECRSNKRSRVSDSRQLALPDDEQREVTTSPRPGSRPLTAFVKLDLRLQMERVSFSLVAIPAGKGDVHATRDNIRKDKGNNTSAAANRSVLVTVMGVVSPLVL</sequence>
<organism evidence="2">
    <name type="scientific">Trypanosoma brucei equiperdum</name>
    <dbReference type="NCBI Taxonomy" id="630700"/>
    <lineage>
        <taxon>Eukaryota</taxon>
        <taxon>Discoba</taxon>
        <taxon>Euglenozoa</taxon>
        <taxon>Kinetoplastea</taxon>
        <taxon>Metakinetoplastina</taxon>
        <taxon>Trypanosomatida</taxon>
        <taxon>Trypanosomatidae</taxon>
        <taxon>Trypanosoma</taxon>
    </lineage>
</organism>
<name>A0A3L6L6F5_9TRYP</name>
<protein>
    <submittedName>
        <fullName evidence="2">Uncharacterized protein</fullName>
    </submittedName>
</protein>
<evidence type="ECO:0000313" key="2">
    <source>
        <dbReference type="EMBL" id="RHW71151.1"/>
    </source>
</evidence>
<comment type="caution">
    <text evidence="2">The sequence shown here is derived from an EMBL/GenBank/DDBJ whole genome shotgun (WGS) entry which is preliminary data.</text>
</comment>